<dbReference type="InterPro" id="IPR050269">
    <property type="entry name" value="ComplexI_Subunit6"/>
</dbReference>
<keyword evidence="13 16" id="KW-0472">Membrane</keyword>
<evidence type="ECO:0000256" key="12">
    <source>
        <dbReference type="ARBA" id="ARBA00023128"/>
    </source>
</evidence>
<protein>
    <recommendedName>
        <fullName evidence="4">NADH-ubiquinone oxidoreductase chain 6</fullName>
        <ecNumber evidence="3">7.1.1.2</ecNumber>
    </recommendedName>
    <alternativeName>
        <fullName evidence="14">NADH dehydrogenase subunit 6</fullName>
    </alternativeName>
</protein>
<proteinExistence type="inferred from homology"/>
<evidence type="ECO:0000256" key="3">
    <source>
        <dbReference type="ARBA" id="ARBA00012944"/>
    </source>
</evidence>
<keyword evidence="8" id="KW-1278">Translocase</keyword>
<comment type="similarity">
    <text evidence="2">Belongs to the complex I subunit 6 family.</text>
</comment>
<sequence>MKFLLFQSFLSVSSLFILLTHPLSMGLTLLIQVTLISLLTGYMNMNFWFSYILFLIMVGGMLVLFIYMTSIASNEMFKLSSKMIMMTVIILIMSTFTMQKVSKLSSLKMDYNPIFLSKFINYPSNILMFMMILYLFITLIVIVKISKIEYGPIRQKN</sequence>
<dbReference type="EMBL" id="JX412766">
    <property type="protein sequence ID" value="ALO76591.1"/>
    <property type="molecule type" value="Genomic_DNA"/>
</dbReference>
<name>A0A0S2MPD1_9COLE</name>
<evidence type="ECO:0000256" key="4">
    <source>
        <dbReference type="ARBA" id="ARBA00021095"/>
    </source>
</evidence>
<dbReference type="GO" id="GO:0031966">
    <property type="term" value="C:mitochondrial membrane"/>
    <property type="evidence" value="ECO:0007669"/>
    <property type="project" value="UniProtKB-SubCell"/>
</dbReference>
<geneLocation type="mitochondrion" evidence="17"/>
<dbReference type="GO" id="GO:0008137">
    <property type="term" value="F:NADH dehydrogenase (ubiquinone) activity"/>
    <property type="evidence" value="ECO:0007669"/>
    <property type="project" value="UniProtKB-EC"/>
</dbReference>
<comment type="subcellular location">
    <subcellularLocation>
        <location evidence="1">Mitochondrion membrane</location>
        <topology evidence="1">Multi-pass membrane protein</topology>
    </subcellularLocation>
</comment>
<evidence type="ECO:0000256" key="13">
    <source>
        <dbReference type="ARBA" id="ARBA00023136"/>
    </source>
</evidence>
<keyword evidence="7 16" id="KW-0812">Transmembrane</keyword>
<evidence type="ECO:0000256" key="14">
    <source>
        <dbReference type="ARBA" id="ARBA00031019"/>
    </source>
</evidence>
<accession>A0A0S2MPD1</accession>
<evidence type="ECO:0000256" key="2">
    <source>
        <dbReference type="ARBA" id="ARBA00005698"/>
    </source>
</evidence>
<evidence type="ECO:0000256" key="16">
    <source>
        <dbReference type="SAM" id="Phobius"/>
    </source>
</evidence>
<feature type="transmembrane region" description="Helical" evidence="16">
    <location>
        <begin position="48"/>
        <end position="71"/>
    </location>
</feature>
<keyword evidence="6" id="KW-0679">Respiratory chain</keyword>
<keyword evidence="9" id="KW-0249">Electron transport</keyword>
<keyword evidence="5" id="KW-0813">Transport</keyword>
<keyword evidence="11" id="KW-0520">NAD</keyword>
<evidence type="ECO:0000256" key="10">
    <source>
        <dbReference type="ARBA" id="ARBA00022989"/>
    </source>
</evidence>
<evidence type="ECO:0000256" key="15">
    <source>
        <dbReference type="ARBA" id="ARBA00049551"/>
    </source>
</evidence>
<feature type="transmembrane region" description="Helical" evidence="16">
    <location>
        <begin position="83"/>
        <end position="102"/>
    </location>
</feature>
<evidence type="ECO:0000256" key="11">
    <source>
        <dbReference type="ARBA" id="ARBA00023027"/>
    </source>
</evidence>
<organism evidence="17">
    <name type="scientific">Paromalus flavicornis</name>
    <dbReference type="NCBI Taxonomy" id="154191"/>
    <lineage>
        <taxon>Eukaryota</taxon>
        <taxon>Metazoa</taxon>
        <taxon>Ecdysozoa</taxon>
        <taxon>Arthropoda</taxon>
        <taxon>Hexapoda</taxon>
        <taxon>Insecta</taxon>
        <taxon>Pterygota</taxon>
        <taxon>Neoptera</taxon>
        <taxon>Endopterygota</taxon>
        <taxon>Coleoptera</taxon>
        <taxon>Polyphaga</taxon>
        <taxon>Staphyliniformia</taxon>
        <taxon>Histeridae</taxon>
        <taxon>Dendrophilinae</taxon>
        <taxon>Paromalus</taxon>
    </lineage>
</organism>
<dbReference type="AlphaFoldDB" id="A0A0S2MPD1"/>
<evidence type="ECO:0000256" key="1">
    <source>
        <dbReference type="ARBA" id="ARBA00004225"/>
    </source>
</evidence>
<comment type="catalytic activity">
    <reaction evidence="15">
        <text>a ubiquinone + NADH + 5 H(+)(in) = a ubiquinol + NAD(+) + 4 H(+)(out)</text>
        <dbReference type="Rhea" id="RHEA:29091"/>
        <dbReference type="Rhea" id="RHEA-COMP:9565"/>
        <dbReference type="Rhea" id="RHEA-COMP:9566"/>
        <dbReference type="ChEBI" id="CHEBI:15378"/>
        <dbReference type="ChEBI" id="CHEBI:16389"/>
        <dbReference type="ChEBI" id="CHEBI:17976"/>
        <dbReference type="ChEBI" id="CHEBI:57540"/>
        <dbReference type="ChEBI" id="CHEBI:57945"/>
        <dbReference type="EC" id="7.1.1.2"/>
    </reaction>
</comment>
<evidence type="ECO:0000256" key="9">
    <source>
        <dbReference type="ARBA" id="ARBA00022982"/>
    </source>
</evidence>
<dbReference type="PANTHER" id="PTHR11435">
    <property type="entry name" value="NADH UBIQUINONE OXIDOREDUCTASE SUBUNIT ND6"/>
    <property type="match status" value="1"/>
</dbReference>
<keyword evidence="12 17" id="KW-0496">Mitochondrion</keyword>
<evidence type="ECO:0000256" key="6">
    <source>
        <dbReference type="ARBA" id="ARBA00022660"/>
    </source>
</evidence>
<dbReference type="PANTHER" id="PTHR11435:SF1">
    <property type="entry name" value="NADH-UBIQUINONE OXIDOREDUCTASE CHAIN 6"/>
    <property type="match status" value="1"/>
</dbReference>
<gene>
    <name evidence="17" type="primary">nad6</name>
</gene>
<keyword evidence="10 16" id="KW-1133">Transmembrane helix</keyword>
<dbReference type="EC" id="7.1.1.2" evidence="3"/>
<evidence type="ECO:0000256" key="8">
    <source>
        <dbReference type="ARBA" id="ARBA00022967"/>
    </source>
</evidence>
<reference evidence="17" key="1">
    <citation type="submission" date="2012-06" db="EMBL/GenBank/DDBJ databases">
        <title>Mitogenomics of the Coleoptera under dense taxon sampling.</title>
        <authorList>
            <person name="Timmermans M.J.T.N."/>
            <person name="Lim J."/>
            <person name="Dodsworth S."/>
            <person name="Haran J."/>
            <person name="Ahrens D."/>
            <person name="Bocak L."/>
            <person name="London A."/>
            <person name="Culverwell L."/>
            <person name="Vogler A.P."/>
        </authorList>
    </citation>
    <scope>NUCLEOTIDE SEQUENCE</scope>
</reference>
<evidence type="ECO:0000256" key="5">
    <source>
        <dbReference type="ARBA" id="ARBA00022448"/>
    </source>
</evidence>
<evidence type="ECO:0000313" key="17">
    <source>
        <dbReference type="EMBL" id="ALO76591.1"/>
    </source>
</evidence>
<evidence type="ECO:0000256" key="7">
    <source>
        <dbReference type="ARBA" id="ARBA00022692"/>
    </source>
</evidence>
<feature type="transmembrane region" description="Helical" evidence="16">
    <location>
        <begin position="122"/>
        <end position="145"/>
    </location>
</feature>